<evidence type="ECO:0000313" key="3">
    <source>
        <dbReference type="EMBL" id="WXB92868.1"/>
    </source>
</evidence>
<name>A0ABZ2N5J6_9BACI</name>
<dbReference type="InterPro" id="IPR016747">
    <property type="entry name" value="Phosphotransbutyrylase"/>
</dbReference>
<feature type="transmembrane region" description="Helical" evidence="1">
    <location>
        <begin position="50"/>
        <end position="70"/>
    </location>
</feature>
<reference evidence="3 4" key="1">
    <citation type="submission" date="2024-02" db="EMBL/GenBank/DDBJ databases">
        <title>Seven novel Bacillus-like species.</title>
        <authorList>
            <person name="Liu G."/>
        </authorList>
    </citation>
    <scope>NUCLEOTIDE SEQUENCE [LARGE SCALE GENOMIC DNA]</scope>
    <source>
        <strain evidence="3 4">FJAT-52991</strain>
    </source>
</reference>
<dbReference type="RefSeq" id="WP_338751821.1">
    <property type="nucleotide sequence ID" value="NZ_CP147404.1"/>
</dbReference>
<evidence type="ECO:0000313" key="4">
    <source>
        <dbReference type="Proteomes" id="UP001387364"/>
    </source>
</evidence>
<dbReference type="EMBL" id="CP147404">
    <property type="protein sequence ID" value="WXB92868.1"/>
    <property type="molecule type" value="Genomic_DNA"/>
</dbReference>
<feature type="transmembrane region" description="Helical" evidence="1">
    <location>
        <begin position="77"/>
        <end position="97"/>
    </location>
</feature>
<accession>A0ABZ2N5J6</accession>
<dbReference type="PIRSF" id="PIRSF019083">
    <property type="entry name" value="UCP019083_VanZ"/>
    <property type="match status" value="1"/>
</dbReference>
<dbReference type="NCBIfam" id="NF037970">
    <property type="entry name" value="vanZ_1"/>
    <property type="match status" value="1"/>
</dbReference>
<feature type="transmembrane region" description="Helical" evidence="1">
    <location>
        <begin position="137"/>
        <end position="157"/>
    </location>
</feature>
<keyword evidence="4" id="KW-1185">Reference proteome</keyword>
<feature type="domain" description="VanZ-like" evidence="2">
    <location>
        <begin position="7"/>
        <end position="151"/>
    </location>
</feature>
<dbReference type="InterPro" id="IPR006976">
    <property type="entry name" value="VanZ-like"/>
</dbReference>
<keyword evidence="1" id="KW-1133">Transmembrane helix</keyword>
<dbReference type="Pfam" id="PF04892">
    <property type="entry name" value="VanZ"/>
    <property type="match status" value="1"/>
</dbReference>
<keyword evidence="1" id="KW-0812">Transmembrane</keyword>
<dbReference type="Proteomes" id="UP001387364">
    <property type="component" value="Chromosome"/>
</dbReference>
<keyword evidence="1" id="KW-0472">Membrane</keyword>
<sequence>MKNIFRVVLLLFIAGLIFRFSSQTYNQQSLVPLMMRVFPGEPFAEVLGRLELSYAGMVISVESIGYYYFIEFFIRKFAHLFLFGCLAAALFGVLVVWRPKEVWKSAVWALVGTGLYATADEFHQMLTGGRSPLVTDVFIDLTGGLITLFMVVPLYVWKRRITKEEVMKLADFFVKRY</sequence>
<evidence type="ECO:0000259" key="2">
    <source>
        <dbReference type="Pfam" id="PF04892"/>
    </source>
</evidence>
<organism evidence="3 4">
    <name type="scientific">Bacillus kandeliae</name>
    <dbReference type="NCBI Taxonomy" id="3129297"/>
    <lineage>
        <taxon>Bacteria</taxon>
        <taxon>Bacillati</taxon>
        <taxon>Bacillota</taxon>
        <taxon>Bacilli</taxon>
        <taxon>Bacillales</taxon>
        <taxon>Bacillaceae</taxon>
        <taxon>Bacillus</taxon>
    </lineage>
</organism>
<evidence type="ECO:0000256" key="1">
    <source>
        <dbReference type="SAM" id="Phobius"/>
    </source>
</evidence>
<gene>
    <name evidence="3" type="ORF">WDJ61_16825</name>
</gene>
<proteinExistence type="predicted"/>
<protein>
    <submittedName>
        <fullName evidence="3">VanZ family protein</fullName>
    </submittedName>
</protein>